<dbReference type="Pfam" id="PF00646">
    <property type="entry name" value="F-box"/>
    <property type="match status" value="1"/>
</dbReference>
<protein>
    <submittedName>
        <fullName evidence="4">F-box protein</fullName>
    </submittedName>
</protein>
<dbReference type="EMBL" id="JAUJYO010000005">
    <property type="protein sequence ID" value="KAK1315741.1"/>
    <property type="molecule type" value="Genomic_DNA"/>
</dbReference>
<dbReference type="InterPro" id="IPR001810">
    <property type="entry name" value="F-box_dom"/>
</dbReference>
<evidence type="ECO:0000313" key="5">
    <source>
        <dbReference type="Proteomes" id="UP001180020"/>
    </source>
</evidence>
<dbReference type="Gene3D" id="1.20.1280.50">
    <property type="match status" value="1"/>
</dbReference>
<comment type="caution">
    <text evidence="4">The sequence shown here is derived from an EMBL/GenBank/DDBJ whole genome shotgun (WGS) entry which is preliminary data.</text>
</comment>
<sequence>MASSSSADDRKAKLLEHIKSLIEQQRRPIDDIIRENALQYLPAKSLLRFKSVSKQWRRWISSPFFIHAQSNSFRSLSGLFINNNNGSSSFASLDPSSYGVPDASLGFLPDDVRVCASSNGLLLCRGKIRPEIPNPLYYVCNPATRDWSFLPSPDCDHGGDADSVLSFQPSILGFDADFEVVVAFRIGDFDGIYGFEVFSSRTGRWRPSSAVCDGGRLVPFSGVVSGRVSLWRTSLPSVVACYDAAADECWLAEMPPGFEGSTWQIGEVMGRVCCVCIIGWTVTVYAMDGRGGGEVMRFFDVRDYGLEGMPRGLPFNGGDEVLIWIDGWIFACGAVSEGTVRSVSRMESYNADCVPYVNSLVPVKGPITCGERQVRRRSWAVDHGSIASNGRVRFTSTVGCDGPAIERPTSPPHPPHRYIDL</sequence>
<accession>A0AAV9EPU0</accession>
<gene>
    <name evidence="4" type="ORF">QJS10_CPA05g01155</name>
</gene>
<feature type="domain" description="F-box" evidence="2">
    <location>
        <begin position="34"/>
        <end position="65"/>
    </location>
</feature>
<feature type="region of interest" description="Disordered" evidence="1">
    <location>
        <begin position="402"/>
        <end position="421"/>
    </location>
</feature>
<dbReference type="InterPro" id="IPR036047">
    <property type="entry name" value="F-box-like_dom_sf"/>
</dbReference>
<evidence type="ECO:0000259" key="2">
    <source>
        <dbReference type="Pfam" id="PF00646"/>
    </source>
</evidence>
<dbReference type="Pfam" id="PF24750">
    <property type="entry name" value="b-prop_At3g26010-like"/>
    <property type="match status" value="1"/>
</dbReference>
<proteinExistence type="predicted"/>
<evidence type="ECO:0000313" key="4">
    <source>
        <dbReference type="EMBL" id="KAK1315741.1"/>
    </source>
</evidence>
<reference evidence="4" key="1">
    <citation type="journal article" date="2023" name="Nat. Commun.">
        <title>Diploid and tetraploid genomes of Acorus and the evolution of monocots.</title>
        <authorList>
            <person name="Ma L."/>
            <person name="Liu K.W."/>
            <person name="Li Z."/>
            <person name="Hsiao Y.Y."/>
            <person name="Qi Y."/>
            <person name="Fu T."/>
            <person name="Tang G.D."/>
            <person name="Zhang D."/>
            <person name="Sun W.H."/>
            <person name="Liu D.K."/>
            <person name="Li Y."/>
            <person name="Chen G.Z."/>
            <person name="Liu X.D."/>
            <person name="Liao X.Y."/>
            <person name="Jiang Y.T."/>
            <person name="Yu X."/>
            <person name="Hao Y."/>
            <person name="Huang J."/>
            <person name="Zhao X.W."/>
            <person name="Ke S."/>
            <person name="Chen Y.Y."/>
            <person name="Wu W.L."/>
            <person name="Hsu J.L."/>
            <person name="Lin Y.F."/>
            <person name="Huang M.D."/>
            <person name="Li C.Y."/>
            <person name="Huang L."/>
            <person name="Wang Z.W."/>
            <person name="Zhao X."/>
            <person name="Zhong W.Y."/>
            <person name="Peng D.H."/>
            <person name="Ahmad S."/>
            <person name="Lan S."/>
            <person name="Zhang J.S."/>
            <person name="Tsai W.C."/>
            <person name="Van de Peer Y."/>
            <person name="Liu Z.J."/>
        </authorList>
    </citation>
    <scope>NUCLEOTIDE SEQUENCE</scope>
    <source>
        <strain evidence="4">CP</strain>
    </source>
</reference>
<keyword evidence="5" id="KW-1185">Reference proteome</keyword>
<dbReference type="AlphaFoldDB" id="A0AAV9EPU0"/>
<feature type="domain" description="F-box protein At3g26010-like beta-propeller" evidence="3">
    <location>
        <begin position="112"/>
        <end position="213"/>
    </location>
</feature>
<dbReference type="SUPFAM" id="SSF81383">
    <property type="entry name" value="F-box domain"/>
    <property type="match status" value="1"/>
</dbReference>
<dbReference type="InterPro" id="IPR055290">
    <property type="entry name" value="At3g26010-like"/>
</dbReference>
<dbReference type="PANTHER" id="PTHR35546:SF130">
    <property type="entry name" value="EXPRESSED PROTEIN"/>
    <property type="match status" value="1"/>
</dbReference>
<evidence type="ECO:0000259" key="3">
    <source>
        <dbReference type="Pfam" id="PF24750"/>
    </source>
</evidence>
<dbReference type="InterPro" id="IPR056592">
    <property type="entry name" value="Beta-prop_At3g26010-like"/>
</dbReference>
<organism evidence="4 5">
    <name type="scientific">Acorus calamus</name>
    <name type="common">Sweet flag</name>
    <dbReference type="NCBI Taxonomy" id="4465"/>
    <lineage>
        <taxon>Eukaryota</taxon>
        <taxon>Viridiplantae</taxon>
        <taxon>Streptophyta</taxon>
        <taxon>Embryophyta</taxon>
        <taxon>Tracheophyta</taxon>
        <taxon>Spermatophyta</taxon>
        <taxon>Magnoliopsida</taxon>
        <taxon>Liliopsida</taxon>
        <taxon>Acoraceae</taxon>
        <taxon>Acorus</taxon>
    </lineage>
</organism>
<name>A0AAV9EPU0_ACOCL</name>
<dbReference type="Proteomes" id="UP001180020">
    <property type="component" value="Unassembled WGS sequence"/>
</dbReference>
<evidence type="ECO:0000256" key="1">
    <source>
        <dbReference type="SAM" id="MobiDB-lite"/>
    </source>
</evidence>
<dbReference type="PANTHER" id="PTHR35546">
    <property type="entry name" value="F-BOX PROTEIN INTERACTION DOMAIN PROTEIN-RELATED"/>
    <property type="match status" value="1"/>
</dbReference>
<reference evidence="4" key="2">
    <citation type="submission" date="2023-06" db="EMBL/GenBank/DDBJ databases">
        <authorList>
            <person name="Ma L."/>
            <person name="Liu K.-W."/>
            <person name="Li Z."/>
            <person name="Hsiao Y.-Y."/>
            <person name="Qi Y."/>
            <person name="Fu T."/>
            <person name="Tang G."/>
            <person name="Zhang D."/>
            <person name="Sun W.-H."/>
            <person name="Liu D.-K."/>
            <person name="Li Y."/>
            <person name="Chen G.-Z."/>
            <person name="Liu X.-D."/>
            <person name="Liao X.-Y."/>
            <person name="Jiang Y.-T."/>
            <person name="Yu X."/>
            <person name="Hao Y."/>
            <person name="Huang J."/>
            <person name="Zhao X.-W."/>
            <person name="Ke S."/>
            <person name="Chen Y.-Y."/>
            <person name="Wu W.-L."/>
            <person name="Hsu J.-L."/>
            <person name="Lin Y.-F."/>
            <person name="Huang M.-D."/>
            <person name="Li C.-Y."/>
            <person name="Huang L."/>
            <person name="Wang Z.-W."/>
            <person name="Zhao X."/>
            <person name="Zhong W.-Y."/>
            <person name="Peng D.-H."/>
            <person name="Ahmad S."/>
            <person name="Lan S."/>
            <person name="Zhang J.-S."/>
            <person name="Tsai W.-C."/>
            <person name="Van De Peer Y."/>
            <person name="Liu Z.-J."/>
        </authorList>
    </citation>
    <scope>NUCLEOTIDE SEQUENCE</scope>
    <source>
        <strain evidence="4">CP</strain>
        <tissue evidence="4">Leaves</tissue>
    </source>
</reference>